<dbReference type="NCBIfam" id="TIGR03720">
    <property type="entry name" value="exospor_lead"/>
    <property type="match status" value="1"/>
</dbReference>
<comment type="caution">
    <text evidence="2">The sequence shown here is derived from an EMBL/GenBank/DDBJ whole genome shotgun (WGS) entry which is preliminary data.</text>
</comment>
<dbReference type="AlphaFoldDB" id="A0A2G6Q6K0"/>
<dbReference type="InterPro" id="IPR021201">
    <property type="entry name" value="Leader_pep_exosporium"/>
</dbReference>
<evidence type="ECO:0000313" key="3">
    <source>
        <dbReference type="Proteomes" id="UP000228484"/>
    </source>
</evidence>
<evidence type="ECO:0008006" key="4">
    <source>
        <dbReference type="Google" id="ProtNLM"/>
    </source>
</evidence>
<sequence length="65" mass="7045">MLNEKNSENSSTSDFLYSAALEPNAIGPTFPPLRPFSLPTGPTGSIGRFILSLLIIINLSILLKR</sequence>
<gene>
    <name evidence="2" type="ORF">CO726_26235</name>
</gene>
<reference evidence="2 3" key="1">
    <citation type="submission" date="2017-09" db="EMBL/GenBank/DDBJ databases">
        <title>Biocontrol bacteria screening and application from spent mushroom substrate.</title>
        <authorList>
            <person name="Sun X."/>
        </authorList>
    </citation>
    <scope>NUCLEOTIDE SEQUENCE [LARGE SCALE GENOMIC DNA]</scope>
    <source>
        <strain evidence="2 3">100374</strain>
    </source>
</reference>
<evidence type="ECO:0000313" key="2">
    <source>
        <dbReference type="EMBL" id="PIE92456.1"/>
    </source>
</evidence>
<dbReference type="Proteomes" id="UP000228484">
    <property type="component" value="Unassembled WGS sequence"/>
</dbReference>
<accession>A0A2G6Q6K0</accession>
<organism evidence="2 3">
    <name type="scientific">Bacillus fungorum</name>
    <dbReference type="NCBI Taxonomy" id="2039284"/>
    <lineage>
        <taxon>Bacteria</taxon>
        <taxon>Bacillati</taxon>
        <taxon>Bacillota</taxon>
        <taxon>Bacilli</taxon>
        <taxon>Bacillales</taxon>
        <taxon>Bacillaceae</taxon>
        <taxon>Bacillus</taxon>
    </lineage>
</organism>
<evidence type="ECO:0000256" key="1">
    <source>
        <dbReference type="SAM" id="Phobius"/>
    </source>
</evidence>
<protein>
    <recommendedName>
        <fullName evidence="4">Exosporium leader peptide</fullName>
    </recommendedName>
</protein>
<keyword evidence="1" id="KW-1133">Transmembrane helix</keyword>
<keyword evidence="1" id="KW-0812">Transmembrane</keyword>
<keyword evidence="3" id="KW-1185">Reference proteome</keyword>
<name>A0A2G6Q6K0_9BACI</name>
<feature type="transmembrane region" description="Helical" evidence="1">
    <location>
        <begin position="45"/>
        <end position="63"/>
    </location>
</feature>
<proteinExistence type="predicted"/>
<dbReference type="EMBL" id="NWUW01000032">
    <property type="protein sequence ID" value="PIE92456.1"/>
    <property type="molecule type" value="Genomic_DNA"/>
</dbReference>
<keyword evidence="1" id="KW-0472">Membrane</keyword>
<dbReference type="RefSeq" id="WP_099686219.1">
    <property type="nucleotide sequence ID" value="NZ_NWUW01000032.1"/>
</dbReference>